<dbReference type="EMBL" id="ML220126">
    <property type="protein sequence ID" value="TGZ80176.1"/>
    <property type="molecule type" value="Genomic_DNA"/>
</dbReference>
<proteinExistence type="predicted"/>
<feature type="non-terminal residue" evidence="1">
    <location>
        <position position="1"/>
    </location>
</feature>
<dbReference type="Proteomes" id="UP000298138">
    <property type="component" value="Unassembled WGS sequence"/>
</dbReference>
<name>A0A4S2MUL7_9PEZI</name>
<dbReference type="STRING" id="341454.A0A4S2MUL7"/>
<keyword evidence="2" id="KW-1185">Reference proteome</keyword>
<dbReference type="InParanoid" id="A0A4S2MUL7"/>
<evidence type="ECO:0000313" key="2">
    <source>
        <dbReference type="Proteomes" id="UP000298138"/>
    </source>
</evidence>
<dbReference type="AlphaFoldDB" id="A0A4S2MUL7"/>
<protein>
    <submittedName>
        <fullName evidence="1">Uncharacterized protein</fullName>
    </submittedName>
</protein>
<gene>
    <name evidence="1" type="ORF">EX30DRAFT_307838</name>
</gene>
<evidence type="ECO:0000313" key="1">
    <source>
        <dbReference type="EMBL" id="TGZ80176.1"/>
    </source>
</evidence>
<reference evidence="1 2" key="1">
    <citation type="submission" date="2019-04" db="EMBL/GenBank/DDBJ databases">
        <title>Comparative genomics and transcriptomics to analyze fruiting body development in filamentous ascomycetes.</title>
        <authorList>
            <consortium name="DOE Joint Genome Institute"/>
            <person name="Lutkenhaus R."/>
            <person name="Traeger S."/>
            <person name="Breuer J."/>
            <person name="Kuo A."/>
            <person name="Lipzen A."/>
            <person name="Pangilinan J."/>
            <person name="Dilworth D."/>
            <person name="Sandor L."/>
            <person name="Poggeler S."/>
            <person name="Barry K."/>
            <person name="Grigoriev I.V."/>
            <person name="Nowrousian M."/>
        </authorList>
    </citation>
    <scope>NUCLEOTIDE SEQUENCE [LARGE SCALE GENOMIC DNA]</scope>
    <source>
        <strain evidence="1 2">CBS 389.68</strain>
    </source>
</reference>
<organism evidence="1 2">
    <name type="scientific">Ascodesmis nigricans</name>
    <dbReference type="NCBI Taxonomy" id="341454"/>
    <lineage>
        <taxon>Eukaryota</taxon>
        <taxon>Fungi</taxon>
        <taxon>Dikarya</taxon>
        <taxon>Ascomycota</taxon>
        <taxon>Pezizomycotina</taxon>
        <taxon>Pezizomycetes</taxon>
        <taxon>Pezizales</taxon>
        <taxon>Ascodesmidaceae</taxon>
        <taxon>Ascodesmis</taxon>
    </lineage>
</organism>
<dbReference type="OrthoDB" id="6105938at2759"/>
<sequence length="159" mass="18758">FFADYQSFRYDPAQPYNEQFEALAAHRRWSTDGNTYNNARERFQQAMADAFEYDFGSQDTDYNAWVRLCNAMGIEPVPPSITQCRMAIKNVHVNLVDMHTVYRKRKLTGDQRSIHQLLTFYPTQKALSNYIRADKEKRTFRKNQAKEGGLLKHLLRHVF</sequence>
<dbReference type="PANTHER" id="PTHR38846">
    <property type="entry name" value="C3H1-TYPE DOMAIN-CONTAINING PROTEIN"/>
    <property type="match status" value="1"/>
</dbReference>
<dbReference type="PANTHER" id="PTHR38846:SF1">
    <property type="entry name" value="C3H1-TYPE DOMAIN-CONTAINING PROTEIN"/>
    <property type="match status" value="1"/>
</dbReference>
<accession>A0A4S2MUL7</accession>